<reference evidence="7" key="1">
    <citation type="submission" date="2020-11" db="EMBL/GenBank/DDBJ databases">
        <authorList>
            <consortium name="DOE Joint Genome Institute"/>
            <person name="Ahrendt S."/>
            <person name="Riley R."/>
            <person name="Andreopoulos W."/>
            <person name="Labutti K."/>
            <person name="Pangilinan J."/>
            <person name="Ruiz-Duenas F.J."/>
            <person name="Barrasa J.M."/>
            <person name="Sanchez-Garcia M."/>
            <person name="Camarero S."/>
            <person name="Miyauchi S."/>
            <person name="Serrano A."/>
            <person name="Linde D."/>
            <person name="Babiker R."/>
            <person name="Drula E."/>
            <person name="Ayuso-Fernandez I."/>
            <person name="Pacheco R."/>
            <person name="Padilla G."/>
            <person name="Ferreira P."/>
            <person name="Barriuso J."/>
            <person name="Kellner H."/>
            <person name="Castanera R."/>
            <person name="Alfaro M."/>
            <person name="Ramirez L."/>
            <person name="Pisabarro A.G."/>
            <person name="Kuo A."/>
            <person name="Tritt A."/>
            <person name="Lipzen A."/>
            <person name="He G."/>
            <person name="Yan M."/>
            <person name="Ng V."/>
            <person name="Cullen D."/>
            <person name="Martin F."/>
            <person name="Rosso M.-N."/>
            <person name="Henrissat B."/>
            <person name="Hibbett D."/>
            <person name="Martinez A.T."/>
            <person name="Grigoriev I.V."/>
        </authorList>
    </citation>
    <scope>NUCLEOTIDE SEQUENCE</scope>
    <source>
        <strain evidence="7">CBS 247.69</strain>
    </source>
</reference>
<accession>A0A9P5XZB5</accession>
<feature type="non-terminal residue" evidence="7">
    <location>
        <position position="1"/>
    </location>
</feature>
<evidence type="ECO:0000259" key="6">
    <source>
        <dbReference type="SMART" id="SM00479"/>
    </source>
</evidence>
<organism evidence="7 8">
    <name type="scientific">Collybia nuda</name>
    <dbReference type="NCBI Taxonomy" id="64659"/>
    <lineage>
        <taxon>Eukaryota</taxon>
        <taxon>Fungi</taxon>
        <taxon>Dikarya</taxon>
        <taxon>Basidiomycota</taxon>
        <taxon>Agaricomycotina</taxon>
        <taxon>Agaricomycetes</taxon>
        <taxon>Agaricomycetidae</taxon>
        <taxon>Agaricales</taxon>
        <taxon>Tricholomatineae</taxon>
        <taxon>Clitocybaceae</taxon>
        <taxon>Collybia</taxon>
    </lineage>
</organism>
<dbReference type="SMART" id="SM00479">
    <property type="entry name" value="EXOIII"/>
    <property type="match status" value="1"/>
</dbReference>
<dbReference type="InterPro" id="IPR013520">
    <property type="entry name" value="Ribonucl_H"/>
</dbReference>
<dbReference type="InterPro" id="IPR012337">
    <property type="entry name" value="RNaseH-like_sf"/>
</dbReference>
<proteinExistence type="predicted"/>
<dbReference type="Proteomes" id="UP000807353">
    <property type="component" value="Unassembled WGS sequence"/>
</dbReference>
<keyword evidence="1" id="KW-0698">rRNA processing</keyword>
<dbReference type="GO" id="GO:0006364">
    <property type="term" value="P:rRNA processing"/>
    <property type="evidence" value="ECO:0007669"/>
    <property type="project" value="UniProtKB-KW"/>
</dbReference>
<sequence length="189" mass="21410">YISLSVLVVYISAVGSKGCSEKIPMVARVSIVDYWGHTILDTYVRPTHYVEDYSGHKTGLKLAHLENAPLFELVQLRVAEIIKGKVMIGHTLWTALSVLGLSHPALYTRDLALFWPLRKKLKSRSIIDLPTLVQLFMCREVGMGYEDSLELSRSSLDLFRCCEELFERIIVEGAWPCNLPPSAYAQYFT</sequence>
<keyword evidence="3" id="KW-0378">Hydrolase</keyword>
<dbReference type="AlphaFoldDB" id="A0A9P5XZB5"/>
<evidence type="ECO:0000313" key="8">
    <source>
        <dbReference type="Proteomes" id="UP000807353"/>
    </source>
</evidence>
<evidence type="ECO:0000256" key="3">
    <source>
        <dbReference type="ARBA" id="ARBA00022801"/>
    </source>
</evidence>
<dbReference type="PANTHER" id="PTHR12801">
    <property type="entry name" value="RNA EXONUCLEASE REXO1 / RECO3 FAMILY MEMBER-RELATED"/>
    <property type="match status" value="1"/>
</dbReference>
<dbReference type="InterPro" id="IPR036397">
    <property type="entry name" value="RNaseH_sf"/>
</dbReference>
<protein>
    <recommendedName>
        <fullName evidence="6">Exonuclease domain-containing protein</fullName>
    </recommendedName>
</protein>
<dbReference type="GO" id="GO:0000027">
    <property type="term" value="P:ribosomal large subunit assembly"/>
    <property type="evidence" value="ECO:0007669"/>
    <property type="project" value="TreeGrafter"/>
</dbReference>
<comment type="function">
    <text evidence="5">Exoribonuclease involved in ribosome biosynthesis. Involved in the processing of ITS1, the internal transcribed spacer localized between the 18S and 5.8S rRNAs.</text>
</comment>
<dbReference type="PANTHER" id="PTHR12801:SF45">
    <property type="entry name" value="RNA EXONUCLEASE 4"/>
    <property type="match status" value="1"/>
</dbReference>
<dbReference type="SUPFAM" id="SSF53098">
    <property type="entry name" value="Ribonuclease H-like"/>
    <property type="match status" value="1"/>
</dbReference>
<evidence type="ECO:0000256" key="5">
    <source>
        <dbReference type="ARBA" id="ARBA00025599"/>
    </source>
</evidence>
<evidence type="ECO:0000256" key="2">
    <source>
        <dbReference type="ARBA" id="ARBA00022722"/>
    </source>
</evidence>
<evidence type="ECO:0000256" key="4">
    <source>
        <dbReference type="ARBA" id="ARBA00022839"/>
    </source>
</evidence>
<evidence type="ECO:0000256" key="1">
    <source>
        <dbReference type="ARBA" id="ARBA00022552"/>
    </source>
</evidence>
<dbReference type="GO" id="GO:0004527">
    <property type="term" value="F:exonuclease activity"/>
    <property type="evidence" value="ECO:0007669"/>
    <property type="project" value="UniProtKB-KW"/>
</dbReference>
<keyword evidence="2" id="KW-0540">Nuclease</keyword>
<comment type="caution">
    <text evidence="7">The sequence shown here is derived from an EMBL/GenBank/DDBJ whole genome shotgun (WGS) entry which is preliminary data.</text>
</comment>
<evidence type="ECO:0000313" key="7">
    <source>
        <dbReference type="EMBL" id="KAF9459449.1"/>
    </source>
</evidence>
<dbReference type="InterPro" id="IPR047021">
    <property type="entry name" value="REXO1/3/4-like"/>
</dbReference>
<keyword evidence="4" id="KW-0269">Exonuclease</keyword>
<dbReference type="Gene3D" id="3.30.420.10">
    <property type="entry name" value="Ribonuclease H-like superfamily/Ribonuclease H"/>
    <property type="match status" value="1"/>
</dbReference>
<dbReference type="GO" id="GO:0005634">
    <property type="term" value="C:nucleus"/>
    <property type="evidence" value="ECO:0007669"/>
    <property type="project" value="TreeGrafter"/>
</dbReference>
<feature type="domain" description="Exonuclease" evidence="6">
    <location>
        <begin position="5"/>
        <end position="168"/>
    </location>
</feature>
<dbReference type="EMBL" id="MU150316">
    <property type="protein sequence ID" value="KAF9459449.1"/>
    <property type="molecule type" value="Genomic_DNA"/>
</dbReference>
<keyword evidence="8" id="KW-1185">Reference proteome</keyword>
<dbReference type="OrthoDB" id="8191639at2759"/>
<gene>
    <name evidence="7" type="ORF">BDZ94DRAFT_1171645</name>
</gene>
<dbReference type="GO" id="GO:0003676">
    <property type="term" value="F:nucleic acid binding"/>
    <property type="evidence" value="ECO:0007669"/>
    <property type="project" value="InterPro"/>
</dbReference>
<name>A0A9P5XZB5_9AGAR</name>